<proteinExistence type="inferred from homology"/>
<dbReference type="SUPFAM" id="SSF46785">
    <property type="entry name" value="Winged helix' DNA-binding domain"/>
    <property type="match status" value="1"/>
</dbReference>
<feature type="region of interest" description="Disordered" evidence="5">
    <location>
        <begin position="447"/>
        <end position="469"/>
    </location>
</feature>
<evidence type="ECO:0000256" key="5">
    <source>
        <dbReference type="SAM" id="MobiDB-lite"/>
    </source>
</evidence>
<evidence type="ECO:0000313" key="8">
    <source>
        <dbReference type="EMBL" id="KAL2103327.1"/>
    </source>
</evidence>
<dbReference type="Proteomes" id="UP001591681">
    <property type="component" value="Unassembled WGS sequence"/>
</dbReference>
<dbReference type="InterPro" id="IPR023093">
    <property type="entry name" value="ScpA-like_C"/>
</dbReference>
<evidence type="ECO:0000313" key="9">
    <source>
        <dbReference type="Proteomes" id="UP001591681"/>
    </source>
</evidence>
<dbReference type="InterPro" id="IPR039781">
    <property type="entry name" value="Rad21/Rec8-like"/>
</dbReference>
<dbReference type="GO" id="GO:0007059">
    <property type="term" value="P:chromosome segregation"/>
    <property type="evidence" value="ECO:0007669"/>
    <property type="project" value="UniProtKB-KW"/>
</dbReference>
<keyword evidence="9" id="KW-1185">Reference proteome</keyword>
<evidence type="ECO:0000259" key="6">
    <source>
        <dbReference type="Pfam" id="PF04824"/>
    </source>
</evidence>
<dbReference type="InterPro" id="IPR006909">
    <property type="entry name" value="Rad21/Rec8_C_eu"/>
</dbReference>
<dbReference type="InterPro" id="IPR036390">
    <property type="entry name" value="WH_DNA-bd_sf"/>
</dbReference>
<dbReference type="GO" id="GO:0005634">
    <property type="term" value="C:nucleus"/>
    <property type="evidence" value="ECO:0007669"/>
    <property type="project" value="UniProtKB-SubCell"/>
</dbReference>
<evidence type="ECO:0000256" key="3">
    <source>
        <dbReference type="ARBA" id="ARBA00022829"/>
    </source>
</evidence>
<dbReference type="Gene3D" id="1.10.10.580">
    <property type="entry name" value="Structural maintenance of chromosome 1. Chain E"/>
    <property type="match status" value="1"/>
</dbReference>
<evidence type="ECO:0000256" key="2">
    <source>
        <dbReference type="ARBA" id="ARBA00009870"/>
    </source>
</evidence>
<dbReference type="PANTHER" id="PTHR12585:SF54">
    <property type="entry name" value="RAD21 COHESIN COMPLEX COMPONENT LIKE 1 ISOFORM X1"/>
    <property type="match status" value="1"/>
</dbReference>
<evidence type="ECO:0000256" key="1">
    <source>
        <dbReference type="ARBA" id="ARBA00004123"/>
    </source>
</evidence>
<dbReference type="AlphaFoldDB" id="A0ABD1KVZ0"/>
<reference evidence="8 9" key="1">
    <citation type="submission" date="2024-09" db="EMBL/GenBank/DDBJ databases">
        <title>A chromosome-level genome assembly of Gray's grenadier anchovy, Coilia grayii.</title>
        <authorList>
            <person name="Fu Z."/>
        </authorList>
    </citation>
    <scope>NUCLEOTIDE SEQUENCE [LARGE SCALE GENOMIC DNA]</scope>
    <source>
        <strain evidence="8">G4</strain>
        <tissue evidence="8">Muscle</tissue>
    </source>
</reference>
<keyword evidence="3" id="KW-0159">Chromosome partition</keyword>
<feature type="compositionally biased region" description="Low complexity" evidence="5">
    <location>
        <begin position="456"/>
        <end position="469"/>
    </location>
</feature>
<evidence type="ECO:0000259" key="7">
    <source>
        <dbReference type="Pfam" id="PF04825"/>
    </source>
</evidence>
<keyword evidence="4" id="KW-0539">Nucleus</keyword>
<dbReference type="PANTHER" id="PTHR12585">
    <property type="entry name" value="SCC1 / RAD21 FAMILY MEMBER"/>
    <property type="match status" value="1"/>
</dbReference>
<comment type="subcellular location">
    <subcellularLocation>
        <location evidence="1">Nucleus</location>
    </subcellularLocation>
</comment>
<protein>
    <submittedName>
        <fullName evidence="8">Uncharacterized protein</fullName>
    </submittedName>
</protein>
<sequence length="551" mass="62222">MQFYTQLLTSDRGTLAKIWLACHWDKKLTKAQVFECNLEAAIQDIISPHFKLGLRTSGHLLFGVTRIYSRKAKYLLADCNEAVVKIRVAFRPDQLDLPDDMKEARFKSITLPEDFTDFGFELPSPEEVEDIVDNTLNQSRMEDITLKEDIPLVMDGFSVRSLGDGLELEGFGDEEMENTIIEFMMEDDACKDGFADLFTLSHDVPKTPPPTAINHNGRVDVYNALPYTVSNASEMQVDSCSPRPPTPAQSVSVMDETILLDNQAEFFALEPVAVTPRKRARKKRSLIVDSKKELSNNEMRRMLQESDDFLVEVLDLVPRVLPLMEWKIGEGARSLFKHPSTLHPYLLQMFHKDAFPRKPGLKEVGSESDPEKQRNQHQEEVNGESVFATEDPSVLQQSPEQSKVSPQPMREDLEERSIINLPSSECTHNVFSPPYPVSQDSMQVHPSSAEREMPPSVTQTQSSQVSLLSEDVEEKRLTSRAKRLLEHLKGLDKRPSAMFNLQELCRGSSCSRAASMFYSLLVLQKQRAINLHQSAPYSAIVATPGPNFTSF</sequence>
<dbReference type="Pfam" id="PF04825">
    <property type="entry name" value="Rad21_Rec8_N"/>
    <property type="match status" value="1"/>
</dbReference>
<name>A0ABD1KVZ0_9TELE</name>
<feature type="region of interest" description="Disordered" evidence="5">
    <location>
        <begin position="357"/>
        <end position="412"/>
    </location>
</feature>
<accession>A0ABD1KVZ0</accession>
<dbReference type="Pfam" id="PF04824">
    <property type="entry name" value="Rad21_Rec8"/>
    <property type="match status" value="1"/>
</dbReference>
<comment type="caution">
    <text evidence="8">The sequence shown here is derived from an EMBL/GenBank/DDBJ whole genome shotgun (WGS) entry which is preliminary data.</text>
</comment>
<comment type="similarity">
    <text evidence="2">Belongs to the rad21 family.</text>
</comment>
<dbReference type="EMBL" id="JBHFQA010000001">
    <property type="protein sequence ID" value="KAL2103327.1"/>
    <property type="molecule type" value="Genomic_DNA"/>
</dbReference>
<feature type="compositionally biased region" description="Polar residues" evidence="5">
    <location>
        <begin position="394"/>
        <end position="405"/>
    </location>
</feature>
<organism evidence="8 9">
    <name type="scientific">Coilia grayii</name>
    <name type="common">Gray's grenadier anchovy</name>
    <dbReference type="NCBI Taxonomy" id="363190"/>
    <lineage>
        <taxon>Eukaryota</taxon>
        <taxon>Metazoa</taxon>
        <taxon>Chordata</taxon>
        <taxon>Craniata</taxon>
        <taxon>Vertebrata</taxon>
        <taxon>Euteleostomi</taxon>
        <taxon>Actinopterygii</taxon>
        <taxon>Neopterygii</taxon>
        <taxon>Teleostei</taxon>
        <taxon>Clupei</taxon>
        <taxon>Clupeiformes</taxon>
        <taxon>Clupeoidei</taxon>
        <taxon>Engraulidae</taxon>
        <taxon>Coilinae</taxon>
        <taxon>Coilia</taxon>
    </lineage>
</organism>
<dbReference type="InterPro" id="IPR006910">
    <property type="entry name" value="Rad21_Rec8_N"/>
</dbReference>
<evidence type="ECO:0000256" key="4">
    <source>
        <dbReference type="ARBA" id="ARBA00023242"/>
    </source>
</evidence>
<feature type="compositionally biased region" description="Basic and acidic residues" evidence="5">
    <location>
        <begin position="357"/>
        <end position="380"/>
    </location>
</feature>
<feature type="domain" description="Rad21/Rec8-like protein C-terminal eukaryotic" evidence="6">
    <location>
        <begin position="500"/>
        <end position="548"/>
    </location>
</feature>
<feature type="domain" description="Rad21/Rec8-like protein N-terminal" evidence="7">
    <location>
        <begin position="3"/>
        <end position="103"/>
    </location>
</feature>
<gene>
    <name evidence="8" type="ORF">ACEWY4_000195</name>
</gene>